<name>A0A2T0R604_9ACTN</name>
<reference evidence="2 3" key="1">
    <citation type="submission" date="2018-03" db="EMBL/GenBank/DDBJ databases">
        <title>Genomic Encyclopedia of Archaeal and Bacterial Type Strains, Phase II (KMG-II): from individual species to whole genera.</title>
        <authorList>
            <person name="Goeker M."/>
        </authorList>
    </citation>
    <scope>NUCLEOTIDE SEQUENCE [LARGE SCALE GENOMIC DNA]</scope>
    <source>
        <strain evidence="2 3">DSM 45348</strain>
    </source>
</reference>
<dbReference type="Proteomes" id="UP000239209">
    <property type="component" value="Unassembled WGS sequence"/>
</dbReference>
<proteinExistence type="predicted"/>
<dbReference type="OrthoDB" id="9066681at2"/>
<gene>
    <name evidence="2" type="ORF">CLV70_1634</name>
</gene>
<keyword evidence="3" id="KW-1185">Reference proteome</keyword>
<comment type="caution">
    <text evidence="2">The sequence shown here is derived from an EMBL/GenBank/DDBJ whole genome shotgun (WGS) entry which is preliminary data.</text>
</comment>
<evidence type="ECO:0000313" key="3">
    <source>
        <dbReference type="Proteomes" id="UP000239209"/>
    </source>
</evidence>
<protein>
    <submittedName>
        <fullName evidence="2">Uncharacterized protein</fullName>
    </submittedName>
</protein>
<evidence type="ECO:0000256" key="1">
    <source>
        <dbReference type="SAM" id="MobiDB-lite"/>
    </source>
</evidence>
<evidence type="ECO:0000313" key="2">
    <source>
        <dbReference type="EMBL" id="PRY16567.1"/>
    </source>
</evidence>
<feature type="region of interest" description="Disordered" evidence="1">
    <location>
        <begin position="46"/>
        <end position="66"/>
    </location>
</feature>
<dbReference type="EMBL" id="PVZG01000063">
    <property type="protein sequence ID" value="PRY16567.1"/>
    <property type="molecule type" value="Genomic_DNA"/>
</dbReference>
<sequence>MLVRVLRGNAGLLRSELLRTFHGVTEEPPAGERRTAGDLLASAEERWAARQQQQKREREAAERQRREEAAAVVRQQRLDELARNPVHTWNQVDELIATKRPKDYDTAVTLLSDLQALAVREGEFSNSRSR</sequence>
<accession>A0A2T0R604</accession>
<dbReference type="RefSeq" id="WP_106131558.1">
    <property type="nucleotide sequence ID" value="NZ_PVZG01000063.1"/>
</dbReference>
<dbReference type="AlphaFoldDB" id="A0A2T0R604"/>
<organism evidence="2 3">
    <name type="scientific">Pseudosporangium ferrugineum</name>
    <dbReference type="NCBI Taxonomy" id="439699"/>
    <lineage>
        <taxon>Bacteria</taxon>
        <taxon>Bacillati</taxon>
        <taxon>Actinomycetota</taxon>
        <taxon>Actinomycetes</taxon>
        <taxon>Micromonosporales</taxon>
        <taxon>Micromonosporaceae</taxon>
        <taxon>Pseudosporangium</taxon>
    </lineage>
</organism>